<feature type="compositionally biased region" description="Low complexity" evidence="1">
    <location>
        <begin position="162"/>
        <end position="176"/>
    </location>
</feature>
<dbReference type="SUPFAM" id="SSF54098">
    <property type="entry name" value="Prion-like"/>
    <property type="match status" value="1"/>
</dbReference>
<proteinExistence type="predicted"/>
<feature type="region of interest" description="Disordered" evidence="1">
    <location>
        <begin position="31"/>
        <end position="67"/>
    </location>
</feature>
<organism evidence="3 4">
    <name type="scientific">Muraenolepis orangiensis</name>
    <name type="common">Patagonian moray cod</name>
    <dbReference type="NCBI Taxonomy" id="630683"/>
    <lineage>
        <taxon>Eukaryota</taxon>
        <taxon>Metazoa</taxon>
        <taxon>Chordata</taxon>
        <taxon>Craniata</taxon>
        <taxon>Vertebrata</taxon>
        <taxon>Euteleostomi</taxon>
        <taxon>Actinopterygii</taxon>
        <taxon>Neopterygii</taxon>
        <taxon>Teleostei</taxon>
        <taxon>Neoteleostei</taxon>
        <taxon>Acanthomorphata</taxon>
        <taxon>Zeiogadaria</taxon>
        <taxon>Gadariae</taxon>
        <taxon>Gadiformes</taxon>
        <taxon>Muraenolepidoidei</taxon>
        <taxon>Muraenolepididae</taxon>
        <taxon>Muraenolepis</taxon>
    </lineage>
</organism>
<dbReference type="EMBL" id="JANIIK010000044">
    <property type="protein sequence ID" value="KAJ3603914.1"/>
    <property type="molecule type" value="Genomic_DNA"/>
</dbReference>
<comment type="caution">
    <text evidence="3">The sequence shown here is derived from an EMBL/GenBank/DDBJ whole genome shotgun (WGS) entry which is preliminary data.</text>
</comment>
<gene>
    <name evidence="3" type="ORF">NHX12_028655</name>
</gene>
<name>A0A9Q0EC74_9TELE</name>
<sequence length="176" mass="18632">MKLTSVALLCLLFLTFLLVLTHFTLGRPPSNKCGYPQPGPNHPSAGGYSYRGNPGGHMNSNPKNQIPSPGYAGSYGYGGHGGQGGSPFSRTVEGMGINPSVRSKGFGRTPVVAAGAGAITGMAVGYGLGRFPRPHFHFHSHREENYYNHYTCTRRTAPIPQTGTTTAETTSSAHPL</sequence>
<feature type="chain" id="PRO_5040269398" evidence="2">
    <location>
        <begin position="27"/>
        <end position="176"/>
    </location>
</feature>
<dbReference type="GO" id="GO:0051260">
    <property type="term" value="P:protein homooligomerization"/>
    <property type="evidence" value="ECO:0007669"/>
    <property type="project" value="InterPro"/>
</dbReference>
<evidence type="ECO:0000256" key="2">
    <source>
        <dbReference type="SAM" id="SignalP"/>
    </source>
</evidence>
<dbReference type="Gene3D" id="1.10.790.10">
    <property type="entry name" value="Prion/Doppel protein, beta-ribbon domain"/>
    <property type="match status" value="1"/>
</dbReference>
<feature type="region of interest" description="Disordered" evidence="1">
    <location>
        <begin position="157"/>
        <end position="176"/>
    </location>
</feature>
<accession>A0A9Q0EC74</accession>
<feature type="signal peptide" evidence="2">
    <location>
        <begin position="1"/>
        <end position="26"/>
    </location>
</feature>
<evidence type="ECO:0000313" key="4">
    <source>
        <dbReference type="Proteomes" id="UP001148018"/>
    </source>
</evidence>
<reference evidence="3" key="1">
    <citation type="submission" date="2022-07" db="EMBL/GenBank/DDBJ databases">
        <title>Chromosome-level genome of Muraenolepis orangiensis.</title>
        <authorList>
            <person name="Kim J."/>
        </authorList>
    </citation>
    <scope>NUCLEOTIDE SEQUENCE</scope>
    <source>
        <strain evidence="3">KU_S4_2022</strain>
        <tissue evidence="3">Muscle</tissue>
    </source>
</reference>
<keyword evidence="4" id="KW-1185">Reference proteome</keyword>
<evidence type="ECO:0000256" key="1">
    <source>
        <dbReference type="SAM" id="MobiDB-lite"/>
    </source>
</evidence>
<dbReference type="Proteomes" id="UP001148018">
    <property type="component" value="Unassembled WGS sequence"/>
</dbReference>
<dbReference type="InterPro" id="IPR036924">
    <property type="entry name" value="Prion/Doppel_b-ribbon_dom_sf"/>
</dbReference>
<keyword evidence="2" id="KW-0732">Signal</keyword>
<evidence type="ECO:0000313" key="3">
    <source>
        <dbReference type="EMBL" id="KAJ3603914.1"/>
    </source>
</evidence>
<dbReference type="GO" id="GO:0016020">
    <property type="term" value="C:membrane"/>
    <property type="evidence" value="ECO:0007669"/>
    <property type="project" value="InterPro"/>
</dbReference>
<dbReference type="AlphaFoldDB" id="A0A9Q0EC74"/>
<protein>
    <submittedName>
        <fullName evidence="3">Uncharacterized protein</fullName>
    </submittedName>
</protein>